<evidence type="ECO:0000259" key="1">
    <source>
        <dbReference type="Pfam" id="PF03992"/>
    </source>
</evidence>
<name>A0A437P1A5_9ACTN</name>
<dbReference type="InterPro" id="IPR007138">
    <property type="entry name" value="ABM_dom"/>
</dbReference>
<accession>A0A437P1A5</accession>
<dbReference type="Proteomes" id="UP000283128">
    <property type="component" value="Unassembled WGS sequence"/>
</dbReference>
<protein>
    <recommendedName>
        <fullName evidence="1">ABM domain-containing protein</fullName>
    </recommendedName>
</protein>
<dbReference type="EMBL" id="RZYA01000029">
    <property type="protein sequence ID" value="RVU16047.1"/>
    <property type="molecule type" value="Genomic_DNA"/>
</dbReference>
<reference evidence="2 3" key="1">
    <citation type="submission" date="2019-01" db="EMBL/GenBank/DDBJ databases">
        <title>Genome sequences of Streptomyces and Rhizobium isolates collected from root and soil.</title>
        <authorList>
            <person name="Chhettri S."/>
            <person name="Sevigny J.L."/>
            <person name="Sen A."/>
            <person name="Ennis N."/>
            <person name="Tisa L."/>
        </authorList>
    </citation>
    <scope>NUCLEOTIDE SEQUENCE [LARGE SCALE GENOMIC DNA]</scope>
    <source>
        <strain evidence="2 3">San01</strain>
    </source>
</reference>
<dbReference type="Pfam" id="PF03992">
    <property type="entry name" value="ABM"/>
    <property type="match status" value="1"/>
</dbReference>
<dbReference type="OrthoDB" id="4233738at2"/>
<dbReference type="AlphaFoldDB" id="A0A437P1A5"/>
<keyword evidence="3" id="KW-1185">Reference proteome</keyword>
<organism evidence="2 3">
    <name type="scientific">Streptomyces antnestii</name>
    <dbReference type="NCBI Taxonomy" id="2494256"/>
    <lineage>
        <taxon>Bacteria</taxon>
        <taxon>Bacillati</taxon>
        <taxon>Actinomycetota</taxon>
        <taxon>Actinomycetes</taxon>
        <taxon>Kitasatosporales</taxon>
        <taxon>Streptomycetaceae</taxon>
        <taxon>Streptomyces</taxon>
    </lineage>
</organism>
<evidence type="ECO:0000313" key="3">
    <source>
        <dbReference type="Proteomes" id="UP000283128"/>
    </source>
</evidence>
<dbReference type="SUPFAM" id="SSF54909">
    <property type="entry name" value="Dimeric alpha+beta barrel"/>
    <property type="match status" value="2"/>
</dbReference>
<comment type="caution">
    <text evidence="2">The sequence shown here is derived from an EMBL/GenBank/DDBJ whole genome shotgun (WGS) entry which is preliminary data.</text>
</comment>
<dbReference type="Gene3D" id="3.30.70.100">
    <property type="match status" value="2"/>
</dbReference>
<evidence type="ECO:0000313" key="2">
    <source>
        <dbReference type="EMBL" id="RVU16047.1"/>
    </source>
</evidence>
<dbReference type="InterPro" id="IPR011008">
    <property type="entry name" value="Dimeric_a/b-barrel"/>
</dbReference>
<proteinExistence type="predicted"/>
<feature type="domain" description="ABM" evidence="1">
    <location>
        <begin position="18"/>
        <end position="92"/>
    </location>
</feature>
<sequence length="219" mass="24956">MPSSSRRKCVHSRSQDTPITVVNRFEVKGDAEGFEREFRDHSQYLRRREGFDFLVTVQLVERPDVYVHLGHWRTMRGFLDTVHDDTFQAHVKKLGPLVNTEVDQAVSVGRVLKENAVVGAQNVVLTQARTFGATSSAFEQLFAETGEHFARLGGFGGSDLLRSTLRPDTYTGIQWWRDTADCERALADRGHRAQAEQLRRMADVEVLRTRHIAYERVVA</sequence>
<gene>
    <name evidence="2" type="ORF">EOT10_37315</name>
</gene>